<reference evidence="10 11" key="1">
    <citation type="submission" date="2009-01" db="EMBL/GenBank/DDBJ databases">
        <title>Complete sequence of Clostridium cellulolyticum H10.</title>
        <authorList>
            <consortium name="US DOE Joint Genome Institute"/>
            <person name="Lucas S."/>
            <person name="Copeland A."/>
            <person name="Lapidus A."/>
            <person name="Glavina del Rio T."/>
            <person name="Dalin E."/>
            <person name="Tice H."/>
            <person name="Bruce D."/>
            <person name="Goodwin L."/>
            <person name="Pitluck S."/>
            <person name="Chertkov O."/>
            <person name="Saunders E."/>
            <person name="Brettin T."/>
            <person name="Detter J.C."/>
            <person name="Han C."/>
            <person name="Larimer F."/>
            <person name="Land M."/>
            <person name="Hauser L."/>
            <person name="Kyrpides N."/>
            <person name="Ivanova N."/>
            <person name="Zhou J."/>
            <person name="Richardson P."/>
        </authorList>
    </citation>
    <scope>NUCLEOTIDE SEQUENCE [LARGE SCALE GENOMIC DNA]</scope>
    <source>
        <strain evidence="11">ATCC 35319 / DSM 5812 / JCM 6584 / H10</strain>
    </source>
</reference>
<dbReference type="GO" id="GO:0030246">
    <property type="term" value="F:carbohydrate binding"/>
    <property type="evidence" value="ECO:0007669"/>
    <property type="project" value="InterPro"/>
</dbReference>
<dbReference type="SMR" id="B8I619"/>
<dbReference type="PANTHER" id="PTHR43053">
    <property type="entry name" value="GLYCOSIDASE FAMILY 31"/>
    <property type="match status" value="1"/>
</dbReference>
<dbReference type="SUPFAM" id="SSF117125">
    <property type="entry name" value="Putative glucosidase YicI, C-terminal domain"/>
    <property type="match status" value="1"/>
</dbReference>
<dbReference type="NCBIfam" id="NF007940">
    <property type="entry name" value="PRK10658.1"/>
    <property type="match status" value="1"/>
</dbReference>
<dbReference type="InterPro" id="IPR017853">
    <property type="entry name" value="GH"/>
</dbReference>
<name>B8I619_RUMCH</name>
<evidence type="ECO:0000256" key="2">
    <source>
        <dbReference type="ARBA" id="ARBA00022801"/>
    </source>
</evidence>
<dbReference type="Gene3D" id="3.20.20.80">
    <property type="entry name" value="Glycosidases"/>
    <property type="match status" value="1"/>
</dbReference>
<dbReference type="SUPFAM" id="SSF74650">
    <property type="entry name" value="Galactose mutarotase-like"/>
    <property type="match status" value="1"/>
</dbReference>
<dbReference type="InterPro" id="IPR013780">
    <property type="entry name" value="Glyco_hydro_b"/>
</dbReference>
<dbReference type="AlphaFoldDB" id="B8I619"/>
<protein>
    <recommendedName>
        <fullName evidence="5">alpha-D-xyloside xylohydrolase</fullName>
        <ecNumber evidence="5">3.2.1.177</ecNumber>
    </recommendedName>
</protein>
<dbReference type="FunFam" id="3.20.20.80:FF:000053">
    <property type="entry name" value="Alpha-xylosidase YicI"/>
    <property type="match status" value="1"/>
</dbReference>
<keyword evidence="11" id="KW-1185">Reference proteome</keyword>
<dbReference type="Gene3D" id="2.60.40.1760">
    <property type="entry name" value="glycosyl hydrolase (family 31)"/>
    <property type="match status" value="1"/>
</dbReference>
<organism evidence="10 11">
    <name type="scientific">Ruminiclostridium cellulolyticum (strain ATCC 35319 / DSM 5812 / JCM 6584 / H10)</name>
    <name type="common">Clostridium cellulolyticum</name>
    <dbReference type="NCBI Taxonomy" id="394503"/>
    <lineage>
        <taxon>Bacteria</taxon>
        <taxon>Bacillati</taxon>
        <taxon>Bacillota</taxon>
        <taxon>Clostridia</taxon>
        <taxon>Eubacteriales</taxon>
        <taxon>Oscillospiraceae</taxon>
        <taxon>Ruminiclostridium</taxon>
    </lineage>
</organism>
<comment type="catalytic activity">
    <reaction evidence="4">
        <text>Hydrolysis of terminal, non-reducing alpha-D-xylose residues with release of alpha-D-xylose.</text>
        <dbReference type="EC" id="3.2.1.177"/>
    </reaction>
</comment>
<dbReference type="HOGENOM" id="CLU_000631_10_0_9"/>
<feature type="domain" description="Glycoside hydrolase family 31 N-terminal" evidence="8">
    <location>
        <begin position="54"/>
        <end position="215"/>
    </location>
</feature>
<gene>
    <name evidence="10" type="ordered locus">Ccel_2455</name>
</gene>
<dbReference type="EC" id="3.2.1.177" evidence="5"/>
<dbReference type="GO" id="GO:0005975">
    <property type="term" value="P:carbohydrate metabolic process"/>
    <property type="evidence" value="ECO:0007669"/>
    <property type="project" value="InterPro"/>
</dbReference>
<evidence type="ECO:0000256" key="4">
    <source>
        <dbReference type="ARBA" id="ARBA00052064"/>
    </source>
</evidence>
<dbReference type="SUPFAM" id="SSF51445">
    <property type="entry name" value="(Trans)glycosidases"/>
    <property type="match status" value="1"/>
</dbReference>
<dbReference type="EMBL" id="CP001348">
    <property type="protein sequence ID" value="ACL76784.1"/>
    <property type="molecule type" value="Genomic_DNA"/>
</dbReference>
<dbReference type="Pfam" id="PF21365">
    <property type="entry name" value="Glyco_hydro_31_3rd"/>
    <property type="match status" value="1"/>
</dbReference>
<sequence length="770" mass="86876">MKFLNGYWMSKEGYSLYYPSEAYRIEKSGDVLRIFAPCNQINHRGDTLGGPALTIELSSPAEDVIRISVYHYKGVKKAGPYFELNTPGISPSISEDEDAVWFGSGQIKARIDKKTYNIDYYRGDERLTGSGWRHLAYIKHESGQTYMREQLDLDVGECVYGLGERFTPFVKNGQTVDIWNQDGGTCTEQSYKNIPFYITNRGYGVFVNDPGLVSFEICSEVVSRSQFSVEGESLDYFIIGGSDCKEVISNYTALTGRPAIPPAWSFGLWLSTSFTTNYDEKTVTSFINGMSKRRIPLSVFHFDCFWMKEFNWCDFIWDKDVFPDPKKMLSKLKEKGLHICVWINSYVSQESVLFDEGMQKGYFIHKKNGSVWQWDMWQPGMAIVDFTNPDACNWFSQKLLNLVDMGVDCFKTDFGERIPTEDVVYYDGSDPVKMHNFYTYLYNRTVFDTLKQVGKEAVVFARSATAGSQKFPVHWGGDCTADFSSMAESLRGGLSLGLCGFGFWSHDIGGFEQTATADVYKRWLAFGMLSSHSRLHGSTGYRVPWLYDEEAVDVLRFFANLKCRLMPYIYKTAIQASQQGLPSARAMFVEFPEDPACTTLDRQYMLGDSLLVAPVFSKSGLVEYYLPLGEWYNLLTGEIVTGGSYRKEKHNYMSLPLFVRPGSLLAIGDNEEETVYEYAQGVRLLLTPLADGYEASTSVYEKDGHEALNVTVNRKESDITVIAEGDGKPWSIKLCGITAKGCTGGTIEKEQDGIVFMPGNSTGSYTVRIL</sequence>
<evidence type="ECO:0000313" key="10">
    <source>
        <dbReference type="EMBL" id="ACL76784.1"/>
    </source>
</evidence>
<evidence type="ECO:0000259" key="9">
    <source>
        <dbReference type="Pfam" id="PF21365"/>
    </source>
</evidence>
<dbReference type="GO" id="GO:0061634">
    <property type="term" value="F:alpha-D-xyloside xylohydrolase"/>
    <property type="evidence" value="ECO:0007669"/>
    <property type="project" value="UniProtKB-EC"/>
</dbReference>
<dbReference type="InterPro" id="IPR025887">
    <property type="entry name" value="Glyco_hydro_31_N_dom"/>
</dbReference>
<dbReference type="SUPFAM" id="SSF51011">
    <property type="entry name" value="Glycosyl hydrolase domain"/>
    <property type="match status" value="1"/>
</dbReference>
<dbReference type="eggNOG" id="COG1501">
    <property type="taxonomic scope" value="Bacteria"/>
</dbReference>
<keyword evidence="2 6" id="KW-0378">Hydrolase</keyword>
<proteinExistence type="inferred from homology"/>
<feature type="domain" description="Glycoside hydrolase family 31 TIM barrel" evidence="7">
    <location>
        <begin position="258"/>
        <end position="571"/>
    </location>
</feature>
<dbReference type="InterPro" id="IPR048395">
    <property type="entry name" value="Glyco_hydro_31_C"/>
</dbReference>
<evidence type="ECO:0000256" key="6">
    <source>
        <dbReference type="RuleBase" id="RU361185"/>
    </source>
</evidence>
<evidence type="ECO:0000259" key="7">
    <source>
        <dbReference type="Pfam" id="PF01055"/>
    </source>
</evidence>
<dbReference type="CAZy" id="GH31">
    <property type="family name" value="Glycoside Hydrolase Family 31"/>
</dbReference>
<dbReference type="Gene3D" id="2.60.40.1180">
    <property type="entry name" value="Golgi alpha-mannosidase II"/>
    <property type="match status" value="2"/>
</dbReference>
<dbReference type="InterPro" id="IPR000322">
    <property type="entry name" value="Glyco_hydro_31_TIM"/>
</dbReference>
<evidence type="ECO:0000256" key="1">
    <source>
        <dbReference type="ARBA" id="ARBA00007806"/>
    </source>
</evidence>
<dbReference type="Pfam" id="PF01055">
    <property type="entry name" value="Glyco_hydro_31_2nd"/>
    <property type="match status" value="1"/>
</dbReference>
<dbReference type="CDD" id="cd14752">
    <property type="entry name" value="GH31_N"/>
    <property type="match status" value="1"/>
</dbReference>
<dbReference type="CDD" id="cd06593">
    <property type="entry name" value="GH31_xylosidase_YicI"/>
    <property type="match status" value="1"/>
</dbReference>
<dbReference type="InterPro" id="IPR011013">
    <property type="entry name" value="Gal_mutarotase_sf_dom"/>
</dbReference>
<dbReference type="OrthoDB" id="176168at2"/>
<comment type="similarity">
    <text evidence="1 6">Belongs to the glycosyl hydrolase 31 family.</text>
</comment>
<keyword evidence="3 6" id="KW-0326">Glycosidase</keyword>
<dbReference type="KEGG" id="cce:Ccel_2455"/>
<dbReference type="Proteomes" id="UP000001349">
    <property type="component" value="Chromosome"/>
</dbReference>
<dbReference type="RefSeq" id="WP_015925873.1">
    <property type="nucleotide sequence ID" value="NC_011898.1"/>
</dbReference>
<evidence type="ECO:0000256" key="5">
    <source>
        <dbReference type="ARBA" id="ARBA00066962"/>
    </source>
</evidence>
<dbReference type="Pfam" id="PF13802">
    <property type="entry name" value="Gal_mutarotas_2"/>
    <property type="match status" value="1"/>
</dbReference>
<dbReference type="PANTHER" id="PTHR43053:SF4">
    <property type="entry name" value="MYOGENESIS-REGULATING GLYCOSIDASE"/>
    <property type="match status" value="1"/>
</dbReference>
<evidence type="ECO:0000256" key="3">
    <source>
        <dbReference type="ARBA" id="ARBA00023295"/>
    </source>
</evidence>
<dbReference type="STRING" id="394503.Ccel_2455"/>
<dbReference type="InterPro" id="IPR050985">
    <property type="entry name" value="Alpha-glycosidase_related"/>
</dbReference>
<evidence type="ECO:0000259" key="8">
    <source>
        <dbReference type="Pfam" id="PF13802"/>
    </source>
</evidence>
<accession>B8I619</accession>
<feature type="domain" description="Glycosyl hydrolase family 31 C-terminal" evidence="9">
    <location>
        <begin position="580"/>
        <end position="664"/>
    </location>
</feature>
<evidence type="ECO:0000313" key="11">
    <source>
        <dbReference type="Proteomes" id="UP000001349"/>
    </source>
</evidence>